<dbReference type="InterPro" id="IPR020845">
    <property type="entry name" value="AMP-binding_CS"/>
</dbReference>
<reference evidence="5 6" key="1">
    <citation type="submission" date="2023-08" db="EMBL/GenBank/DDBJ databases">
        <title>Black Yeasts Isolated from many extreme environments.</title>
        <authorList>
            <person name="Coleine C."/>
            <person name="Stajich J.E."/>
            <person name="Selbmann L."/>
        </authorList>
    </citation>
    <scope>NUCLEOTIDE SEQUENCE [LARGE SCALE GENOMIC DNA]</scope>
    <source>
        <strain evidence="5 6">CCFEE 5792</strain>
    </source>
</reference>
<keyword evidence="6" id="KW-1185">Reference proteome</keyword>
<evidence type="ECO:0000256" key="2">
    <source>
        <dbReference type="ARBA" id="ARBA00022598"/>
    </source>
</evidence>
<dbReference type="SUPFAM" id="SSF56801">
    <property type="entry name" value="Acetyl-CoA synthetase-like"/>
    <property type="match status" value="1"/>
</dbReference>
<dbReference type="Pfam" id="PF13193">
    <property type="entry name" value="AMP-binding_C"/>
    <property type="match status" value="1"/>
</dbReference>
<name>A0AAV9N127_9EURO</name>
<proteinExistence type="inferred from homology"/>
<organism evidence="5 6">
    <name type="scientific">Exophiala bonariae</name>
    <dbReference type="NCBI Taxonomy" id="1690606"/>
    <lineage>
        <taxon>Eukaryota</taxon>
        <taxon>Fungi</taxon>
        <taxon>Dikarya</taxon>
        <taxon>Ascomycota</taxon>
        <taxon>Pezizomycotina</taxon>
        <taxon>Eurotiomycetes</taxon>
        <taxon>Chaetothyriomycetidae</taxon>
        <taxon>Chaetothyriales</taxon>
        <taxon>Herpotrichiellaceae</taxon>
        <taxon>Exophiala</taxon>
    </lineage>
</organism>
<evidence type="ECO:0000256" key="1">
    <source>
        <dbReference type="ARBA" id="ARBA00006432"/>
    </source>
</evidence>
<comment type="similarity">
    <text evidence="1">Belongs to the ATP-dependent AMP-binding enzyme family.</text>
</comment>
<evidence type="ECO:0008006" key="7">
    <source>
        <dbReference type="Google" id="ProtNLM"/>
    </source>
</evidence>
<dbReference type="AlphaFoldDB" id="A0AAV9N127"/>
<dbReference type="Proteomes" id="UP001358417">
    <property type="component" value="Unassembled WGS sequence"/>
</dbReference>
<keyword evidence="2" id="KW-0436">Ligase</keyword>
<protein>
    <recommendedName>
        <fullName evidence="7">4-coumarate-CoA ligase</fullName>
    </recommendedName>
</protein>
<dbReference type="EMBL" id="JAVRRD010000025">
    <property type="protein sequence ID" value="KAK5047590.1"/>
    <property type="molecule type" value="Genomic_DNA"/>
</dbReference>
<dbReference type="CDD" id="cd05911">
    <property type="entry name" value="Firefly_Luc_like"/>
    <property type="match status" value="1"/>
</dbReference>
<dbReference type="PROSITE" id="PS00455">
    <property type="entry name" value="AMP_BINDING"/>
    <property type="match status" value="1"/>
</dbReference>
<dbReference type="PANTHER" id="PTHR24096:SF149">
    <property type="entry name" value="AMP-BINDING DOMAIN-CONTAINING PROTEIN-RELATED"/>
    <property type="match status" value="1"/>
</dbReference>
<dbReference type="GeneID" id="89974858"/>
<evidence type="ECO:0000259" key="4">
    <source>
        <dbReference type="Pfam" id="PF13193"/>
    </source>
</evidence>
<dbReference type="Gene3D" id="3.40.50.12780">
    <property type="entry name" value="N-terminal domain of ligase-like"/>
    <property type="match status" value="1"/>
</dbReference>
<sequence length="545" mass="60239">MVIKSSHPPITVPTGDLWSFLFQSKVREYPDSHVIYSDSSTQKQYTFEDVRDNAEQFGQGIQQQWQWQKGDVMALFVHNSADVAVVTFGTHWAGGVVCPFNNLYTVGELAAQLRSCEAKALTTHMANIEVAREAALIAGLPLSRVIILGEQDPKSQFRHFSNLQRTSSISTRPVIDPKEDLAFLVYSSGTTGLPKGVMLTHENIIANILQSATVDEGFTSWQTDRTIGFLPMYHIYGIAVLLLGPIYRGITIYIMQRFELGTFCQLIQENKITLAYIVPPVALALAKHPLVDRYNLSSLRMMHSSAAPTSVDIIESIHKRLGVPLKQGYGLSEASPGVSSQTWIGWNSPIGASGQLVPSMSMKFMDNGEEVTQGEEGELWIKGPNLFKGYYNNPKATAESIDLKGWYRTGDVGYADENNNIYITDRVKELIKYNGFQVAPAQLEGLLLGHPAVDDVAVIGVYSAERATELPRAYIVAAKAYTTGDELAKEITGWLHAKVAPYKKLRGGIRFVDTIPKSNAGKLLRRILVEQARAEASQKTPKTKL</sequence>
<evidence type="ECO:0000259" key="3">
    <source>
        <dbReference type="Pfam" id="PF00501"/>
    </source>
</evidence>
<dbReference type="InterPro" id="IPR000873">
    <property type="entry name" value="AMP-dep_synth/lig_dom"/>
</dbReference>
<dbReference type="InterPro" id="IPR025110">
    <property type="entry name" value="AMP-bd_C"/>
</dbReference>
<dbReference type="RefSeq" id="XP_064703134.1">
    <property type="nucleotide sequence ID" value="XM_064850247.1"/>
</dbReference>
<gene>
    <name evidence="5" type="ORF">LTR84_006687</name>
</gene>
<dbReference type="InterPro" id="IPR045851">
    <property type="entry name" value="AMP-bd_C_sf"/>
</dbReference>
<feature type="domain" description="AMP-binding enzyme C-terminal" evidence="4">
    <location>
        <begin position="443"/>
        <end position="522"/>
    </location>
</feature>
<evidence type="ECO:0000313" key="5">
    <source>
        <dbReference type="EMBL" id="KAK5047590.1"/>
    </source>
</evidence>
<comment type="caution">
    <text evidence="5">The sequence shown here is derived from an EMBL/GenBank/DDBJ whole genome shotgun (WGS) entry which is preliminary data.</text>
</comment>
<dbReference type="InterPro" id="IPR042099">
    <property type="entry name" value="ANL_N_sf"/>
</dbReference>
<dbReference type="Pfam" id="PF00501">
    <property type="entry name" value="AMP-binding"/>
    <property type="match status" value="1"/>
</dbReference>
<dbReference type="Gene3D" id="3.30.300.30">
    <property type="match status" value="1"/>
</dbReference>
<dbReference type="PANTHER" id="PTHR24096">
    <property type="entry name" value="LONG-CHAIN-FATTY-ACID--COA LIGASE"/>
    <property type="match status" value="1"/>
</dbReference>
<accession>A0AAV9N127</accession>
<feature type="domain" description="AMP-dependent synthetase/ligase" evidence="3">
    <location>
        <begin position="22"/>
        <end position="391"/>
    </location>
</feature>
<dbReference type="GO" id="GO:0016405">
    <property type="term" value="F:CoA-ligase activity"/>
    <property type="evidence" value="ECO:0007669"/>
    <property type="project" value="TreeGrafter"/>
</dbReference>
<evidence type="ECO:0000313" key="6">
    <source>
        <dbReference type="Proteomes" id="UP001358417"/>
    </source>
</evidence>